<feature type="transmembrane region" description="Helical" evidence="1">
    <location>
        <begin position="119"/>
        <end position="137"/>
    </location>
</feature>
<evidence type="ECO:0000313" key="2">
    <source>
        <dbReference type="EMBL" id="MBN1572160.1"/>
    </source>
</evidence>
<dbReference type="AlphaFoldDB" id="A0A9D8KDC4"/>
<proteinExistence type="predicted"/>
<keyword evidence="1" id="KW-1133">Transmembrane helix</keyword>
<dbReference type="EMBL" id="JAFGIX010000014">
    <property type="protein sequence ID" value="MBN1572160.1"/>
    <property type="molecule type" value="Genomic_DNA"/>
</dbReference>
<comment type="caution">
    <text evidence="2">The sequence shown here is derived from an EMBL/GenBank/DDBJ whole genome shotgun (WGS) entry which is preliminary data.</text>
</comment>
<feature type="transmembrane region" description="Helical" evidence="1">
    <location>
        <begin position="97"/>
        <end position="113"/>
    </location>
</feature>
<sequence length="140" mass="16003">MNGEGQNENGEVRGKMRSQWWVKEDWGKRWRQSDRLHAVGWAAIFIWAGLVLLAESTDYVANFYWWDGWFVFFAGAGIIVLIQAVVRALVPAFRRRVITTFVIGFILLSIGLGELFGLLWPFLLISIGIIILVRSFVGRS</sequence>
<evidence type="ECO:0000256" key="1">
    <source>
        <dbReference type="SAM" id="Phobius"/>
    </source>
</evidence>
<evidence type="ECO:0000313" key="3">
    <source>
        <dbReference type="Proteomes" id="UP000809273"/>
    </source>
</evidence>
<gene>
    <name evidence="2" type="ORF">JW984_03070</name>
</gene>
<reference evidence="2" key="1">
    <citation type="journal article" date="2021" name="Environ. Microbiol.">
        <title>Genomic characterization of three novel Desulfobacterota classes expand the metabolic and phylogenetic diversity of the phylum.</title>
        <authorList>
            <person name="Murphy C.L."/>
            <person name="Biggerstaff J."/>
            <person name="Eichhorn A."/>
            <person name="Ewing E."/>
            <person name="Shahan R."/>
            <person name="Soriano D."/>
            <person name="Stewart S."/>
            <person name="VanMol K."/>
            <person name="Walker R."/>
            <person name="Walters P."/>
            <person name="Elshahed M.S."/>
            <person name="Youssef N.H."/>
        </authorList>
    </citation>
    <scope>NUCLEOTIDE SEQUENCE</scope>
    <source>
        <strain evidence="2">Zod_Metabat.24</strain>
    </source>
</reference>
<dbReference type="Proteomes" id="UP000809273">
    <property type="component" value="Unassembled WGS sequence"/>
</dbReference>
<keyword evidence="1" id="KW-0812">Transmembrane</keyword>
<feature type="transmembrane region" description="Helical" evidence="1">
    <location>
        <begin position="69"/>
        <end position="90"/>
    </location>
</feature>
<protein>
    <submittedName>
        <fullName evidence="2">Uncharacterized protein</fullName>
    </submittedName>
</protein>
<feature type="transmembrane region" description="Helical" evidence="1">
    <location>
        <begin position="36"/>
        <end position="54"/>
    </location>
</feature>
<name>A0A9D8KDC4_9DELT</name>
<keyword evidence="1" id="KW-0472">Membrane</keyword>
<accession>A0A9D8KDC4</accession>
<organism evidence="2 3">
    <name type="scientific">Candidatus Zymogenus saltonus</name>
    <dbReference type="NCBI Taxonomy" id="2844893"/>
    <lineage>
        <taxon>Bacteria</taxon>
        <taxon>Deltaproteobacteria</taxon>
        <taxon>Candidatus Zymogenia</taxon>
        <taxon>Candidatus Zymogeniales</taxon>
        <taxon>Candidatus Zymogenaceae</taxon>
        <taxon>Candidatus Zymogenus</taxon>
    </lineage>
</organism>
<reference evidence="2" key="2">
    <citation type="submission" date="2021-01" db="EMBL/GenBank/DDBJ databases">
        <authorList>
            <person name="Hahn C.R."/>
            <person name="Youssef N.H."/>
            <person name="Elshahed M."/>
        </authorList>
    </citation>
    <scope>NUCLEOTIDE SEQUENCE</scope>
    <source>
        <strain evidence="2">Zod_Metabat.24</strain>
    </source>
</reference>